<keyword evidence="1" id="KW-0813">Transport</keyword>
<evidence type="ECO:0000256" key="3">
    <source>
        <dbReference type="ARBA" id="ARBA00022840"/>
    </source>
</evidence>
<dbReference type="AlphaFoldDB" id="A0A8J2FN06"/>
<sequence>MNRDRITKGLEPGWFQGGTGGKPLREVRFGGGALEVAQWSGSPGSPLLELVEITKSYPVGRGRLMVLRELNWCFRSGLCYTIEGVSGSGKTTLLHVAGGLEPPDFGQVRYCGQTLASRSRRELALWRAGQVGFVFQAYHLLSELTVWENVELPAMLVGRNDRAQAIRLLSEFGLEDRAEDRVYELSGGEQQRVAIARALRNDPPLILADEPTGNLDTATGAQILELLLEVCRKKGKTLIVVTHDIRIAERGDCRLKLEGGRLQEIGKPAG</sequence>
<dbReference type="CDD" id="cd03255">
    <property type="entry name" value="ABC_MJ0796_LolCDE_FtsE"/>
    <property type="match status" value="1"/>
</dbReference>
<accession>A0A8J2FN06</accession>
<dbReference type="GO" id="GO:0022857">
    <property type="term" value="F:transmembrane transporter activity"/>
    <property type="evidence" value="ECO:0007669"/>
    <property type="project" value="TreeGrafter"/>
</dbReference>
<dbReference type="Proteomes" id="UP000663859">
    <property type="component" value="Unassembled WGS sequence"/>
</dbReference>
<dbReference type="InterPro" id="IPR017871">
    <property type="entry name" value="ABC_transporter-like_CS"/>
</dbReference>
<evidence type="ECO:0000259" key="4">
    <source>
        <dbReference type="PROSITE" id="PS50893"/>
    </source>
</evidence>
<dbReference type="Gene3D" id="3.40.50.300">
    <property type="entry name" value="P-loop containing nucleotide triphosphate hydrolases"/>
    <property type="match status" value="1"/>
</dbReference>
<name>A0A8J2FN06_9BACT</name>
<keyword evidence="2" id="KW-0547">Nucleotide-binding</keyword>
<dbReference type="InterPro" id="IPR015854">
    <property type="entry name" value="ABC_transpr_LolD-like"/>
</dbReference>
<dbReference type="GO" id="GO:0005524">
    <property type="term" value="F:ATP binding"/>
    <property type="evidence" value="ECO:0007669"/>
    <property type="project" value="UniProtKB-KW"/>
</dbReference>
<dbReference type="InterPro" id="IPR017911">
    <property type="entry name" value="MacB-like_ATP-bd"/>
</dbReference>
<dbReference type="Pfam" id="PF00005">
    <property type="entry name" value="ABC_tran"/>
    <property type="match status" value="1"/>
</dbReference>
<dbReference type="InterPro" id="IPR003439">
    <property type="entry name" value="ABC_transporter-like_ATP-bd"/>
</dbReference>
<evidence type="ECO:0000313" key="6">
    <source>
        <dbReference type="Proteomes" id="UP000663859"/>
    </source>
</evidence>
<dbReference type="PANTHER" id="PTHR24220">
    <property type="entry name" value="IMPORT ATP-BINDING PROTEIN"/>
    <property type="match status" value="1"/>
</dbReference>
<gene>
    <name evidence="5" type="ORF">MPNT_110047</name>
</gene>
<keyword evidence="3 5" id="KW-0067">ATP-binding</keyword>
<evidence type="ECO:0000256" key="1">
    <source>
        <dbReference type="ARBA" id="ARBA00022448"/>
    </source>
</evidence>
<evidence type="ECO:0000313" key="5">
    <source>
        <dbReference type="EMBL" id="CAF0691992.1"/>
    </source>
</evidence>
<comment type="caution">
    <text evidence="5">The sequence shown here is derived from an EMBL/GenBank/DDBJ whole genome shotgun (WGS) entry which is preliminary data.</text>
</comment>
<dbReference type="RefSeq" id="WP_174582759.1">
    <property type="nucleotide sequence ID" value="NZ_CAJNOB010000003.1"/>
</dbReference>
<feature type="domain" description="ABC transporter" evidence="4">
    <location>
        <begin position="48"/>
        <end position="269"/>
    </location>
</feature>
<dbReference type="InterPro" id="IPR003593">
    <property type="entry name" value="AAA+_ATPase"/>
</dbReference>
<dbReference type="GO" id="GO:0016887">
    <property type="term" value="F:ATP hydrolysis activity"/>
    <property type="evidence" value="ECO:0007669"/>
    <property type="project" value="InterPro"/>
</dbReference>
<protein>
    <submittedName>
        <fullName evidence="5">Uncharacterized ABC transporter ATP-binding protein TM_0352</fullName>
    </submittedName>
</protein>
<dbReference type="InterPro" id="IPR027417">
    <property type="entry name" value="P-loop_NTPase"/>
</dbReference>
<dbReference type="EMBL" id="CAJNOB010000003">
    <property type="protein sequence ID" value="CAF0691992.1"/>
    <property type="molecule type" value="Genomic_DNA"/>
</dbReference>
<keyword evidence="6" id="KW-1185">Reference proteome</keyword>
<dbReference type="SUPFAM" id="SSF52540">
    <property type="entry name" value="P-loop containing nucleoside triphosphate hydrolases"/>
    <property type="match status" value="1"/>
</dbReference>
<proteinExistence type="predicted"/>
<dbReference type="SMART" id="SM00382">
    <property type="entry name" value="AAA"/>
    <property type="match status" value="1"/>
</dbReference>
<organism evidence="5 6">
    <name type="scientific">Candidatus Methylacidithermus pantelleriae</name>
    <dbReference type="NCBI Taxonomy" id="2744239"/>
    <lineage>
        <taxon>Bacteria</taxon>
        <taxon>Pseudomonadati</taxon>
        <taxon>Verrucomicrobiota</taxon>
        <taxon>Methylacidiphilae</taxon>
        <taxon>Methylacidiphilales</taxon>
        <taxon>Methylacidiphilaceae</taxon>
        <taxon>Candidatus Methylacidithermus</taxon>
    </lineage>
</organism>
<reference evidence="5" key="1">
    <citation type="submission" date="2021-02" db="EMBL/GenBank/DDBJ databases">
        <authorList>
            <person name="Cremers G."/>
            <person name="Picone N."/>
        </authorList>
    </citation>
    <scope>NUCLEOTIDE SEQUENCE</scope>
    <source>
        <strain evidence="5">PQ17</strain>
    </source>
</reference>
<dbReference type="GO" id="GO:0005886">
    <property type="term" value="C:plasma membrane"/>
    <property type="evidence" value="ECO:0007669"/>
    <property type="project" value="TreeGrafter"/>
</dbReference>
<dbReference type="PROSITE" id="PS00211">
    <property type="entry name" value="ABC_TRANSPORTER_1"/>
    <property type="match status" value="1"/>
</dbReference>
<dbReference type="PROSITE" id="PS50893">
    <property type="entry name" value="ABC_TRANSPORTER_2"/>
    <property type="match status" value="1"/>
</dbReference>
<evidence type="ECO:0000256" key="2">
    <source>
        <dbReference type="ARBA" id="ARBA00022741"/>
    </source>
</evidence>